<organism evidence="3 4">
    <name type="scientific">Digitaria exilis</name>
    <dbReference type="NCBI Taxonomy" id="1010633"/>
    <lineage>
        <taxon>Eukaryota</taxon>
        <taxon>Viridiplantae</taxon>
        <taxon>Streptophyta</taxon>
        <taxon>Embryophyta</taxon>
        <taxon>Tracheophyta</taxon>
        <taxon>Spermatophyta</taxon>
        <taxon>Magnoliopsida</taxon>
        <taxon>Liliopsida</taxon>
        <taxon>Poales</taxon>
        <taxon>Poaceae</taxon>
        <taxon>PACMAD clade</taxon>
        <taxon>Panicoideae</taxon>
        <taxon>Panicodae</taxon>
        <taxon>Paniceae</taxon>
        <taxon>Anthephorinae</taxon>
        <taxon>Digitaria</taxon>
    </lineage>
</organism>
<sequence length="321" mass="35292">MAKSGGSAAAADEPSAASTSAPAQPRSMPRLEIEGYAVEGISIAGHETCVIFPSLNLAFDIGHCPPSAVSQDLLFVSHAHTDHIGGLPLYVATRGRRRMRPPTVFVPACLADLVRSLFEVHRAMDQSDLDHKLVPLEVGEEYDLGKDLKVKTFRTYHRVPSQGYLIYKVKQKLKDEYAGFPAKELISLRKLGVEITNTVSTPEIAFTGDTMSDFILDPDNADVLKAKILVAEINLLNVLYKFQSTFIDDSKSIEDAREKGHTHLSEVIPTLIIASLSDNLENKAILLNHFSTRYTAEDIDAAISRLPPPFRSKVHALKEGF</sequence>
<name>A0A835KS06_9POAL</name>
<dbReference type="PANTHER" id="PTHR46504">
    <property type="entry name" value="TRNASE Z TRZ1"/>
    <property type="match status" value="1"/>
</dbReference>
<proteinExistence type="predicted"/>
<protein>
    <recommendedName>
        <fullName evidence="2">Metallo-beta-lactamase domain-containing protein</fullName>
    </recommendedName>
</protein>
<evidence type="ECO:0000313" key="3">
    <source>
        <dbReference type="EMBL" id="KAF8769731.1"/>
    </source>
</evidence>
<comment type="caution">
    <text evidence="3">The sequence shown here is derived from an EMBL/GenBank/DDBJ whole genome shotgun (WGS) entry which is preliminary data.</text>
</comment>
<dbReference type="InterPro" id="IPR001279">
    <property type="entry name" value="Metallo-B-lactamas"/>
</dbReference>
<evidence type="ECO:0000256" key="1">
    <source>
        <dbReference type="SAM" id="MobiDB-lite"/>
    </source>
</evidence>
<dbReference type="Proteomes" id="UP000636709">
    <property type="component" value="Unassembled WGS sequence"/>
</dbReference>
<gene>
    <name evidence="3" type="ORF">HU200_006340</name>
</gene>
<accession>A0A835KS06</accession>
<dbReference type="AlphaFoldDB" id="A0A835KS06"/>
<feature type="region of interest" description="Disordered" evidence="1">
    <location>
        <begin position="1"/>
        <end position="28"/>
    </location>
</feature>
<reference evidence="3" key="1">
    <citation type="submission" date="2020-07" db="EMBL/GenBank/DDBJ databases">
        <title>Genome sequence and genetic diversity analysis of an under-domesticated orphan crop, white fonio (Digitaria exilis).</title>
        <authorList>
            <person name="Bennetzen J.L."/>
            <person name="Chen S."/>
            <person name="Ma X."/>
            <person name="Wang X."/>
            <person name="Yssel A.E.J."/>
            <person name="Chaluvadi S.R."/>
            <person name="Johnson M."/>
            <person name="Gangashetty P."/>
            <person name="Hamidou F."/>
            <person name="Sanogo M.D."/>
            <person name="Zwaenepoel A."/>
            <person name="Wallace J."/>
            <person name="Van De Peer Y."/>
            <person name="Van Deynze A."/>
        </authorList>
    </citation>
    <scope>NUCLEOTIDE SEQUENCE</scope>
    <source>
        <tissue evidence="3">Leaves</tissue>
    </source>
</reference>
<dbReference type="InterPro" id="IPR036866">
    <property type="entry name" value="RibonucZ/Hydroxyglut_hydro"/>
</dbReference>
<dbReference type="SUPFAM" id="SSF56281">
    <property type="entry name" value="Metallo-hydrolase/oxidoreductase"/>
    <property type="match status" value="1"/>
</dbReference>
<dbReference type="EMBL" id="JACEFO010000430">
    <property type="protein sequence ID" value="KAF8769731.1"/>
    <property type="molecule type" value="Genomic_DNA"/>
</dbReference>
<dbReference type="Pfam" id="PF12706">
    <property type="entry name" value="Lactamase_B_2"/>
    <property type="match status" value="1"/>
</dbReference>
<feature type="compositionally biased region" description="Low complexity" evidence="1">
    <location>
        <begin position="7"/>
        <end position="27"/>
    </location>
</feature>
<feature type="domain" description="Metallo-beta-lactamase" evidence="2">
    <location>
        <begin position="71"/>
        <end position="169"/>
    </location>
</feature>
<dbReference type="OrthoDB" id="527344at2759"/>
<dbReference type="PANTHER" id="PTHR46504:SF4">
    <property type="entry name" value="METALLO-BETA-LACTAMASE DOMAIN-CONTAINING PROTEIN"/>
    <property type="match status" value="1"/>
</dbReference>
<evidence type="ECO:0000313" key="4">
    <source>
        <dbReference type="Proteomes" id="UP000636709"/>
    </source>
</evidence>
<keyword evidence="4" id="KW-1185">Reference proteome</keyword>
<evidence type="ECO:0000259" key="2">
    <source>
        <dbReference type="Pfam" id="PF12706"/>
    </source>
</evidence>
<dbReference type="Gene3D" id="3.60.15.10">
    <property type="entry name" value="Ribonuclease Z/Hydroxyacylglutathione hydrolase-like"/>
    <property type="match status" value="1"/>
</dbReference>